<dbReference type="InterPro" id="IPR015683">
    <property type="entry name" value="Ionotropic_Glu_rcpt"/>
</dbReference>
<dbReference type="Pfam" id="PF01094">
    <property type="entry name" value="ANF_receptor"/>
    <property type="match status" value="1"/>
</dbReference>
<dbReference type="GO" id="GO:0016020">
    <property type="term" value="C:membrane"/>
    <property type="evidence" value="ECO:0007669"/>
    <property type="project" value="UniProtKB-SubCell"/>
</dbReference>
<evidence type="ECO:0000256" key="8">
    <source>
        <dbReference type="ARBA" id="ARBA00023180"/>
    </source>
</evidence>
<name>A0AAF0Y0X1_DAUCS</name>
<dbReference type="GO" id="GO:0015276">
    <property type="term" value="F:ligand-gated monoatomic ion channel activity"/>
    <property type="evidence" value="ECO:0007669"/>
    <property type="project" value="InterPro"/>
</dbReference>
<dbReference type="CDD" id="cd13686">
    <property type="entry name" value="GluR_Plant"/>
    <property type="match status" value="1"/>
</dbReference>
<dbReference type="SMART" id="SM00079">
    <property type="entry name" value="PBPe"/>
    <property type="match status" value="1"/>
</dbReference>
<protein>
    <recommendedName>
        <fullName evidence="12">Ionotropic glutamate receptor C-terminal domain-containing protein</fullName>
    </recommendedName>
</protein>
<keyword evidence="10" id="KW-0407">Ion channel</keyword>
<dbReference type="Gene3D" id="3.40.50.2300">
    <property type="match status" value="1"/>
</dbReference>
<keyword evidence="5" id="KW-0406">Ion transport</keyword>
<dbReference type="AlphaFoldDB" id="A0AAF0Y0X1"/>
<feature type="transmembrane region" description="Helical" evidence="11">
    <location>
        <begin position="433"/>
        <end position="451"/>
    </location>
</feature>
<proteinExistence type="predicted"/>
<evidence type="ECO:0000256" key="10">
    <source>
        <dbReference type="ARBA" id="ARBA00023303"/>
    </source>
</evidence>
<evidence type="ECO:0000313" key="14">
    <source>
        <dbReference type="Proteomes" id="UP000077755"/>
    </source>
</evidence>
<feature type="transmembrane region" description="Helical" evidence="11">
    <location>
        <begin position="674"/>
        <end position="696"/>
    </location>
</feature>
<keyword evidence="6 11" id="KW-0472">Membrane</keyword>
<accession>A0AAF0Y0X1</accession>
<dbReference type="EMBL" id="CP093351">
    <property type="protein sequence ID" value="WOH15751.1"/>
    <property type="molecule type" value="Genomic_DNA"/>
</dbReference>
<evidence type="ECO:0000256" key="3">
    <source>
        <dbReference type="ARBA" id="ARBA00022692"/>
    </source>
</evidence>
<keyword evidence="2" id="KW-0813">Transport</keyword>
<reference evidence="13" key="1">
    <citation type="journal article" date="2016" name="Nat. Genet.">
        <title>A high-quality carrot genome assembly provides new insights into carotenoid accumulation and asterid genome evolution.</title>
        <authorList>
            <person name="Iorizzo M."/>
            <person name="Ellison S."/>
            <person name="Senalik D."/>
            <person name="Zeng P."/>
            <person name="Satapoomin P."/>
            <person name="Huang J."/>
            <person name="Bowman M."/>
            <person name="Iovene M."/>
            <person name="Sanseverino W."/>
            <person name="Cavagnaro P."/>
            <person name="Yildiz M."/>
            <person name="Macko-Podgorni A."/>
            <person name="Moranska E."/>
            <person name="Grzebelus E."/>
            <person name="Grzebelus D."/>
            <person name="Ashrafi H."/>
            <person name="Zheng Z."/>
            <person name="Cheng S."/>
            <person name="Spooner D."/>
            <person name="Van Deynze A."/>
            <person name="Simon P."/>
        </authorList>
    </citation>
    <scope>NUCLEOTIDE SEQUENCE</scope>
    <source>
        <tissue evidence="13">Leaf</tissue>
    </source>
</reference>
<evidence type="ECO:0000256" key="11">
    <source>
        <dbReference type="SAM" id="Phobius"/>
    </source>
</evidence>
<evidence type="ECO:0000256" key="4">
    <source>
        <dbReference type="ARBA" id="ARBA00022989"/>
    </source>
</evidence>
<dbReference type="PANTHER" id="PTHR18966">
    <property type="entry name" value="IONOTROPIC GLUTAMATE RECEPTOR"/>
    <property type="match status" value="1"/>
</dbReference>
<dbReference type="SUPFAM" id="SSF53850">
    <property type="entry name" value="Periplasmic binding protein-like II"/>
    <property type="match status" value="1"/>
</dbReference>
<evidence type="ECO:0000313" key="13">
    <source>
        <dbReference type="EMBL" id="WOH15751.1"/>
    </source>
</evidence>
<dbReference type="InterPro" id="IPR028082">
    <property type="entry name" value="Peripla_BP_I"/>
</dbReference>
<keyword evidence="7" id="KW-0675">Receptor</keyword>
<comment type="subcellular location">
    <subcellularLocation>
        <location evidence="1">Membrane</location>
        <topology evidence="1">Multi-pass membrane protein</topology>
    </subcellularLocation>
</comment>
<dbReference type="InterPro" id="IPR001828">
    <property type="entry name" value="ANF_lig-bd_rcpt"/>
</dbReference>
<keyword evidence="4 11" id="KW-1133">Transmembrane helix</keyword>
<evidence type="ECO:0000256" key="1">
    <source>
        <dbReference type="ARBA" id="ARBA00004141"/>
    </source>
</evidence>
<evidence type="ECO:0000256" key="2">
    <source>
        <dbReference type="ARBA" id="ARBA00022448"/>
    </source>
</evidence>
<dbReference type="Pfam" id="PF00060">
    <property type="entry name" value="Lig_chan"/>
    <property type="match status" value="1"/>
</dbReference>
<dbReference type="Gene3D" id="1.10.287.70">
    <property type="match status" value="1"/>
</dbReference>
<dbReference type="FunFam" id="1.10.287.70:FF:000172">
    <property type="entry name" value="Glutamate receptor"/>
    <property type="match status" value="1"/>
</dbReference>
<evidence type="ECO:0000256" key="7">
    <source>
        <dbReference type="ARBA" id="ARBA00023170"/>
    </source>
</evidence>
<dbReference type="InterPro" id="IPR001320">
    <property type="entry name" value="Iontro_rcpt_C"/>
</dbReference>
<feature type="transmembrane region" description="Helical" evidence="11">
    <location>
        <begin position="494"/>
        <end position="518"/>
    </location>
</feature>
<dbReference type="Gene3D" id="3.40.190.10">
    <property type="entry name" value="Periplasmic binding protein-like II"/>
    <property type="match status" value="2"/>
</dbReference>
<organism evidence="13 14">
    <name type="scientific">Daucus carota subsp. sativus</name>
    <name type="common">Carrot</name>
    <dbReference type="NCBI Taxonomy" id="79200"/>
    <lineage>
        <taxon>Eukaryota</taxon>
        <taxon>Viridiplantae</taxon>
        <taxon>Streptophyta</taxon>
        <taxon>Embryophyta</taxon>
        <taxon>Tracheophyta</taxon>
        <taxon>Spermatophyta</taxon>
        <taxon>Magnoliopsida</taxon>
        <taxon>eudicotyledons</taxon>
        <taxon>Gunneridae</taxon>
        <taxon>Pentapetalae</taxon>
        <taxon>asterids</taxon>
        <taxon>campanulids</taxon>
        <taxon>Apiales</taxon>
        <taxon>Apiaceae</taxon>
        <taxon>Apioideae</taxon>
        <taxon>Scandiceae</taxon>
        <taxon>Daucinae</taxon>
        <taxon>Daucus</taxon>
        <taxon>Daucus sect. Daucus</taxon>
    </lineage>
</organism>
<sequence>MLINLKICHINAARDLLSTHGVKAILGGHAWNEALAIAEVTNEEALDVTVFLSFADSSPSTPTFPWFIQATPSQQVQVNAIAAITESWGLHRVTLIYENIPTISSPELIVSQLSQALQKTGGELSYILTLNSISLNSIPKELIQLKKQKNRVFVIHSTLESCCRLYQNAKLMNMTGDGYAWIATNSITDQFHAIGPKKMSFTARYYWNKKKIFGSNFRDMYPDEEYDQPGIYALQAYDATRALLYRSNITNEFQRFSAADLITPAEVVEIVSIIGKTCRNGYWTKGLGFSGTIDDKRRRRFLAGTSGTIRVGVPAKSLFRQFVKVETHPKTNVVSYDGFSIKVYEEALKIAYVDTDLTFNYTPFEGEYDDLVEQIALGRFDAVAGDVTILEKRHRYADFSQPYTESGMVLIVPIRSRLPSRLWLFLKPFTKEMWGLIVVITIYNGFTVWLIERKYTPEFRSGSVSNQIGTFFWLAFTTLFTLRGDRLHSNLSRIAMVVWLFVALIITQSYTASLASMLTAQRLEPAIKDVATLKKMNATVGYCRGSFLKLYMINALGFNSANINKYPSTAEYAKALNSKEIAGIFLEVPSAKVFLAQYCKSFIKTEKTFKDGGYGFAFEKEFPRLPDINKAIMNITESGKLLELENKYINSEECVDADSIPEEDASIGLNSFSILFALTGCTSTIALGVYVVRYFLISLPKQRILFRAFAKRWRHYRRQLSARVISVENPRNPPDDPYWEARHSFSTVSDIESLEDNLEP</sequence>
<dbReference type="Proteomes" id="UP000077755">
    <property type="component" value="Chromosome 9"/>
</dbReference>
<evidence type="ECO:0000256" key="5">
    <source>
        <dbReference type="ARBA" id="ARBA00023065"/>
    </source>
</evidence>
<reference evidence="13" key="2">
    <citation type="submission" date="2022-03" db="EMBL/GenBank/DDBJ databases">
        <title>Draft title - Genomic analysis of global carrot germplasm unveils the trajectory of domestication and the origin of high carotenoid orange carrot.</title>
        <authorList>
            <person name="Iorizzo M."/>
            <person name="Ellison S."/>
            <person name="Senalik D."/>
            <person name="Macko-Podgorni A."/>
            <person name="Grzebelus D."/>
            <person name="Bostan H."/>
            <person name="Rolling W."/>
            <person name="Curaba J."/>
            <person name="Simon P."/>
        </authorList>
    </citation>
    <scope>NUCLEOTIDE SEQUENCE</scope>
    <source>
        <tissue evidence="13">Leaf</tissue>
    </source>
</reference>
<evidence type="ECO:0000259" key="12">
    <source>
        <dbReference type="SMART" id="SM00079"/>
    </source>
</evidence>
<evidence type="ECO:0000256" key="9">
    <source>
        <dbReference type="ARBA" id="ARBA00023286"/>
    </source>
</evidence>
<keyword evidence="9" id="KW-1071">Ligand-gated ion channel</keyword>
<keyword evidence="8" id="KW-0325">Glycoprotein</keyword>
<feature type="domain" description="Ionotropic glutamate receptor C-terminal" evidence="12">
    <location>
        <begin position="308"/>
        <end position="651"/>
    </location>
</feature>
<keyword evidence="3 11" id="KW-0812">Transmembrane</keyword>
<feature type="transmembrane region" description="Helical" evidence="11">
    <location>
        <begin position="463"/>
        <end position="482"/>
    </location>
</feature>
<evidence type="ECO:0000256" key="6">
    <source>
        <dbReference type="ARBA" id="ARBA00023136"/>
    </source>
</evidence>
<keyword evidence="14" id="KW-1185">Reference proteome</keyword>
<dbReference type="SUPFAM" id="SSF53822">
    <property type="entry name" value="Periplasmic binding protein-like I"/>
    <property type="match status" value="1"/>
</dbReference>
<gene>
    <name evidence="13" type="ORF">DCAR_0935295</name>
</gene>